<dbReference type="Proteomes" id="UP000594220">
    <property type="component" value="Unplaced"/>
</dbReference>
<evidence type="ECO:0000256" key="1">
    <source>
        <dbReference type="SAM" id="Phobius"/>
    </source>
</evidence>
<feature type="transmembrane region" description="Helical" evidence="1">
    <location>
        <begin position="51"/>
        <end position="69"/>
    </location>
</feature>
<name>A0A7M4EUG6_CROPO</name>
<dbReference type="Ensembl" id="ENSCPRT00005017226.1">
    <property type="protein sequence ID" value="ENSCPRP00005014669.1"/>
    <property type="gene ID" value="ENSCPRG00005010321.1"/>
</dbReference>
<accession>A0A7M4EUG6</accession>
<reference evidence="2" key="2">
    <citation type="submission" date="2025-09" db="UniProtKB">
        <authorList>
            <consortium name="Ensembl"/>
        </authorList>
    </citation>
    <scope>IDENTIFICATION</scope>
</reference>
<sequence length="85" mass="9536">MPNSDLLELFLARGQPYFDCCPSSFSPNPNAHIIAQHQLKSCFAWSRTSPWTLWLFALLCLAGVLRLPLRISDNLSTVQMGSDIL</sequence>
<evidence type="ECO:0000313" key="3">
    <source>
        <dbReference type="Proteomes" id="UP000594220"/>
    </source>
</evidence>
<dbReference type="AlphaFoldDB" id="A0A7M4EUG6"/>
<evidence type="ECO:0000313" key="2">
    <source>
        <dbReference type="Ensembl" id="ENSCPRP00005014669.1"/>
    </source>
</evidence>
<keyword evidence="1" id="KW-0472">Membrane</keyword>
<keyword evidence="3" id="KW-1185">Reference proteome</keyword>
<keyword evidence="1" id="KW-1133">Transmembrane helix</keyword>
<organism evidence="2 3">
    <name type="scientific">Crocodylus porosus</name>
    <name type="common">Saltwater crocodile</name>
    <name type="synonym">Estuarine crocodile</name>
    <dbReference type="NCBI Taxonomy" id="8502"/>
    <lineage>
        <taxon>Eukaryota</taxon>
        <taxon>Metazoa</taxon>
        <taxon>Chordata</taxon>
        <taxon>Craniata</taxon>
        <taxon>Vertebrata</taxon>
        <taxon>Euteleostomi</taxon>
        <taxon>Archelosauria</taxon>
        <taxon>Archosauria</taxon>
        <taxon>Crocodylia</taxon>
        <taxon>Longirostres</taxon>
        <taxon>Crocodylidae</taxon>
        <taxon>Crocodylus</taxon>
    </lineage>
</organism>
<reference evidence="2" key="1">
    <citation type="submission" date="2025-08" db="UniProtKB">
        <authorList>
            <consortium name="Ensembl"/>
        </authorList>
    </citation>
    <scope>IDENTIFICATION</scope>
</reference>
<dbReference type="GeneTree" id="ENSGT00960000189792"/>
<protein>
    <submittedName>
        <fullName evidence="2">Uncharacterized protein</fullName>
    </submittedName>
</protein>
<keyword evidence="1" id="KW-0812">Transmembrane</keyword>
<proteinExistence type="predicted"/>